<dbReference type="NCBIfam" id="NF011080">
    <property type="entry name" value="PRK14508.1-3"/>
    <property type="match status" value="1"/>
</dbReference>
<proteinExistence type="inferred from homology"/>
<evidence type="ECO:0000256" key="7">
    <source>
        <dbReference type="ARBA" id="ARBA00023277"/>
    </source>
</evidence>
<dbReference type="Pfam" id="PF02446">
    <property type="entry name" value="Glyco_hydro_77"/>
    <property type="match status" value="1"/>
</dbReference>
<dbReference type="Gene3D" id="3.20.20.80">
    <property type="entry name" value="Glycosidases"/>
    <property type="match status" value="1"/>
</dbReference>
<evidence type="ECO:0000313" key="12">
    <source>
        <dbReference type="Proteomes" id="UP000811899"/>
    </source>
</evidence>
<evidence type="ECO:0000256" key="6">
    <source>
        <dbReference type="ARBA" id="ARBA00022679"/>
    </source>
</evidence>
<dbReference type="SUPFAM" id="SSF51445">
    <property type="entry name" value="(Trans)glycosidases"/>
    <property type="match status" value="1"/>
</dbReference>
<keyword evidence="6 10" id="KW-0808">Transferase</keyword>
<reference evidence="11 12" key="1">
    <citation type="submission" date="2021-05" db="EMBL/GenBank/DDBJ databases">
        <title>The draft genome of Geobacter pelophilus DSM 12255.</title>
        <authorList>
            <person name="Xu Z."/>
            <person name="Masuda Y."/>
            <person name="Itoh H."/>
            <person name="Senoo K."/>
        </authorList>
    </citation>
    <scope>NUCLEOTIDE SEQUENCE [LARGE SCALE GENOMIC DNA]</scope>
    <source>
        <strain evidence="11 12">DSM 12255</strain>
    </source>
</reference>
<evidence type="ECO:0000256" key="9">
    <source>
        <dbReference type="ARBA" id="ARBA00031501"/>
    </source>
</evidence>
<keyword evidence="7 10" id="KW-0119">Carbohydrate metabolism</keyword>
<organism evidence="11 12">
    <name type="scientific">Geoanaerobacter pelophilus</name>
    <dbReference type="NCBI Taxonomy" id="60036"/>
    <lineage>
        <taxon>Bacteria</taxon>
        <taxon>Pseudomonadati</taxon>
        <taxon>Thermodesulfobacteriota</taxon>
        <taxon>Desulfuromonadia</taxon>
        <taxon>Geobacterales</taxon>
        <taxon>Geobacteraceae</taxon>
        <taxon>Geoanaerobacter</taxon>
    </lineage>
</organism>
<dbReference type="PANTHER" id="PTHR32438:SF5">
    <property type="entry name" value="4-ALPHA-GLUCANOTRANSFERASE DPE1, CHLOROPLASTIC_AMYLOPLASTIC"/>
    <property type="match status" value="1"/>
</dbReference>
<evidence type="ECO:0000313" key="11">
    <source>
        <dbReference type="EMBL" id="MBT0666602.1"/>
    </source>
</evidence>
<keyword evidence="5 10" id="KW-0328">Glycosyltransferase</keyword>
<keyword evidence="12" id="KW-1185">Reference proteome</keyword>
<accession>A0AAW4L8Y3</accession>
<evidence type="ECO:0000256" key="8">
    <source>
        <dbReference type="ARBA" id="ARBA00031423"/>
    </source>
</evidence>
<evidence type="ECO:0000256" key="10">
    <source>
        <dbReference type="RuleBase" id="RU361207"/>
    </source>
</evidence>
<dbReference type="PANTHER" id="PTHR32438">
    <property type="entry name" value="4-ALPHA-GLUCANOTRANSFERASE DPE1, CHLOROPLASTIC/AMYLOPLASTIC"/>
    <property type="match status" value="1"/>
</dbReference>
<dbReference type="NCBIfam" id="TIGR00217">
    <property type="entry name" value="malQ"/>
    <property type="match status" value="1"/>
</dbReference>
<comment type="caution">
    <text evidence="11">The sequence shown here is derived from an EMBL/GenBank/DDBJ whole genome shotgun (WGS) entry which is preliminary data.</text>
</comment>
<evidence type="ECO:0000256" key="3">
    <source>
        <dbReference type="ARBA" id="ARBA00012560"/>
    </source>
</evidence>
<comment type="similarity">
    <text evidence="2 10">Belongs to the disproportionating enzyme family.</text>
</comment>
<sequence length="494" mass="55401">MSSERLSGILLHPTSLPGNCGTGSFGAEARQFIDFLHAAGQRLWQVLPLGPTGYGNSPYSCYSAFAGNPLLINLELIADEGDLLGSDLVENLPRDRVDFAAVSEVKTRLLKLAAERFIESDNLERKREFWQFCDSTFWLHDYALYKACKDHFHGKPWNRWPLDLARRSADAVARYSERLGVSIGEQKYIQWQFFRQWHNLKQYANACGVRIIGDAPIFVAYDSADVWCNQPLFRLDGSGKPLVVAGVPPDYFSATGQRWGNPLYDWDRMAEDGFGWWVARLKSDMGLYDFVRIDHFRGVEAFWEISAKEKTAVHGRWVKGPGDSLFNAIGATLGPLPLIAEDLGVITPEVETLRDRFGLPGMKILQFAFEGGPGNPYLPHNYRRNSVVYTGTHDNDTTAGWFASLTGVQKAAVCSYLRCKQDEVVWEMIRAAISSVARYAVIPLQDLLCLDSSARMNVPGSASGNWSWRLLGDQLSDGLAVITRNMSKQYNRCS</sequence>
<dbReference type="EMBL" id="JAHCVJ010000015">
    <property type="protein sequence ID" value="MBT0666602.1"/>
    <property type="molecule type" value="Genomic_DNA"/>
</dbReference>
<dbReference type="InterPro" id="IPR017853">
    <property type="entry name" value="GH"/>
</dbReference>
<gene>
    <name evidence="11" type="primary">malQ</name>
    <name evidence="11" type="ORF">KI809_20015</name>
</gene>
<dbReference type="GO" id="GO:0005975">
    <property type="term" value="P:carbohydrate metabolic process"/>
    <property type="evidence" value="ECO:0007669"/>
    <property type="project" value="InterPro"/>
</dbReference>
<dbReference type="AlphaFoldDB" id="A0AAW4L8Y3"/>
<comment type="catalytic activity">
    <reaction evidence="1 10">
        <text>Transfers a segment of a (1-&gt;4)-alpha-D-glucan to a new position in an acceptor, which may be glucose or a (1-&gt;4)-alpha-D-glucan.</text>
        <dbReference type="EC" id="2.4.1.25"/>
    </reaction>
</comment>
<name>A0AAW4L8Y3_9BACT</name>
<evidence type="ECO:0000256" key="2">
    <source>
        <dbReference type="ARBA" id="ARBA00005684"/>
    </source>
</evidence>
<protein>
    <recommendedName>
        <fullName evidence="4 10">4-alpha-glucanotransferase</fullName>
        <ecNumber evidence="3 10">2.4.1.25</ecNumber>
    </recommendedName>
    <alternativeName>
        <fullName evidence="8 10">Amylomaltase</fullName>
    </alternativeName>
    <alternativeName>
        <fullName evidence="9 10">Disproportionating enzyme</fullName>
    </alternativeName>
</protein>
<evidence type="ECO:0000256" key="1">
    <source>
        <dbReference type="ARBA" id="ARBA00000439"/>
    </source>
</evidence>
<dbReference type="GO" id="GO:0004134">
    <property type="term" value="F:4-alpha-glucanotransferase activity"/>
    <property type="evidence" value="ECO:0007669"/>
    <property type="project" value="UniProtKB-EC"/>
</dbReference>
<dbReference type="Proteomes" id="UP000811899">
    <property type="component" value="Unassembled WGS sequence"/>
</dbReference>
<dbReference type="RefSeq" id="WP_214173373.1">
    <property type="nucleotide sequence ID" value="NZ_JAHCVJ010000015.1"/>
</dbReference>
<evidence type="ECO:0000256" key="5">
    <source>
        <dbReference type="ARBA" id="ARBA00022676"/>
    </source>
</evidence>
<dbReference type="InterPro" id="IPR003385">
    <property type="entry name" value="Glyco_hydro_77"/>
</dbReference>
<dbReference type="NCBIfam" id="NF011079">
    <property type="entry name" value="PRK14508.1-2"/>
    <property type="match status" value="1"/>
</dbReference>
<dbReference type="EC" id="2.4.1.25" evidence="3 10"/>
<evidence type="ECO:0000256" key="4">
    <source>
        <dbReference type="ARBA" id="ARBA00020295"/>
    </source>
</evidence>